<feature type="transmembrane region" description="Helical" evidence="1">
    <location>
        <begin position="40"/>
        <end position="62"/>
    </location>
</feature>
<keyword evidence="3" id="KW-1185">Reference proteome</keyword>
<dbReference type="Proteomes" id="UP000607397">
    <property type="component" value="Unassembled WGS sequence"/>
</dbReference>
<accession>A0A8K1ZWZ2</accession>
<feature type="transmembrane region" description="Helical" evidence="1">
    <location>
        <begin position="12"/>
        <end position="34"/>
    </location>
</feature>
<comment type="caution">
    <text evidence="2">The sequence shown here is derived from an EMBL/GenBank/DDBJ whole genome shotgun (WGS) entry which is preliminary data.</text>
</comment>
<organism evidence="2 3">
    <name type="scientific">Petrachloros mirabilis ULC683</name>
    <dbReference type="NCBI Taxonomy" id="2781853"/>
    <lineage>
        <taxon>Bacteria</taxon>
        <taxon>Bacillati</taxon>
        <taxon>Cyanobacteriota</taxon>
        <taxon>Cyanophyceae</taxon>
        <taxon>Synechococcales</taxon>
        <taxon>Petrachlorosaceae</taxon>
        <taxon>Petrachloros</taxon>
        <taxon>Petrachloros mirabilis</taxon>
    </lineage>
</organism>
<proteinExistence type="predicted"/>
<dbReference type="AlphaFoldDB" id="A0A8K1ZWZ2"/>
<evidence type="ECO:0000256" key="1">
    <source>
        <dbReference type="SAM" id="Phobius"/>
    </source>
</evidence>
<sequence>MQDFLENISRYPRYLIALVLGVFWNFLEPLVPLLRRPVTGIALVGGFISTMVFLSLTLRAMLGTAG</sequence>
<dbReference type="InterPro" id="IPR008470">
    <property type="entry name" value="Uncharacterised_Ycf33"/>
</dbReference>
<dbReference type="EMBL" id="WVIC01000015">
    <property type="protein sequence ID" value="NCJ06704.1"/>
    <property type="molecule type" value="Genomic_DNA"/>
</dbReference>
<evidence type="ECO:0000313" key="2">
    <source>
        <dbReference type="EMBL" id="NCJ06704.1"/>
    </source>
</evidence>
<protein>
    <submittedName>
        <fullName evidence="2">DUF751 domain-containing protein</fullName>
    </submittedName>
</protein>
<keyword evidence="1" id="KW-0812">Transmembrane</keyword>
<keyword evidence="1" id="KW-1133">Transmembrane helix</keyword>
<evidence type="ECO:0000313" key="3">
    <source>
        <dbReference type="Proteomes" id="UP000607397"/>
    </source>
</evidence>
<keyword evidence="1" id="KW-0472">Membrane</keyword>
<name>A0A8K1ZWZ2_9CYAN</name>
<gene>
    <name evidence="2" type="ORF">GS597_09330</name>
</gene>
<dbReference type="RefSeq" id="WP_161825180.1">
    <property type="nucleotide sequence ID" value="NZ_WVIC01000015.1"/>
</dbReference>
<dbReference type="Pfam" id="PF05421">
    <property type="entry name" value="DUF751"/>
    <property type="match status" value="1"/>
</dbReference>
<reference evidence="2" key="1">
    <citation type="submission" date="2019-12" db="EMBL/GenBank/DDBJ databases">
        <title>High-Quality draft genome sequences of three cyanobacteria isolated from the limestone walls of the Old Cathedral of Coimbra.</title>
        <authorList>
            <person name="Tiago I."/>
            <person name="Soares F."/>
            <person name="Portugal A."/>
        </authorList>
    </citation>
    <scope>NUCLEOTIDE SEQUENCE [LARGE SCALE GENOMIC DNA]</scope>
    <source>
        <strain evidence="2">C</strain>
    </source>
</reference>